<evidence type="ECO:0000313" key="3">
    <source>
        <dbReference type="Proteomes" id="UP000838763"/>
    </source>
</evidence>
<feature type="signal peptide" evidence="1">
    <location>
        <begin position="1"/>
        <end position="24"/>
    </location>
</feature>
<protein>
    <submittedName>
        <fullName evidence="2">Uncharacterized protein</fullName>
    </submittedName>
</protein>
<dbReference type="Proteomes" id="UP000838763">
    <property type="component" value="Unassembled WGS sequence"/>
</dbReference>
<sequence length="398" mass="43503">MLGHRLLQGIVALAASGLMSVVNCEVKVSALKTTTLGTDPEGSARLNGMSFQQDALTTFNGWQYVAYYESTGTYNKQNVALGRRNLNGGASPSDWEVIRFTDYSQQTQDSHNTISMGISNDGKIHLSYDHHDVPLNYRVSNEGVATDPRPMRGTRISLELRGMTCPAADRGLGGRSGSGDSYLYKYSGGSWTPIGKYIQGNNNNAYINGLDFANDTLTITWTWRETPDVVTNHDLGYAYSTDLGRTWNNNAGVSIGPTNSGILNQEGQTVDAAGRVHVINRETVGGTLTWLHYWRGDDGRWTRNPISHSLGPLTQTGRRGKLAAHPTTGDLFAILAANQASNDVAVYVATRASGYTDWKEAWRAGSFDVEPLFDRALWRGQGGYPDRKVAVVDLEVQV</sequence>
<dbReference type="OrthoDB" id="9978204at2759"/>
<keyword evidence="3" id="KW-1185">Reference proteome</keyword>
<evidence type="ECO:0000313" key="2">
    <source>
        <dbReference type="EMBL" id="CAI4216126.1"/>
    </source>
</evidence>
<proteinExistence type="predicted"/>
<gene>
    <name evidence="2" type="ORF">PPNO1_LOCUS5789</name>
</gene>
<organism evidence="2 3">
    <name type="scientific">Parascedosporium putredinis</name>
    <dbReference type="NCBI Taxonomy" id="1442378"/>
    <lineage>
        <taxon>Eukaryota</taxon>
        <taxon>Fungi</taxon>
        <taxon>Dikarya</taxon>
        <taxon>Ascomycota</taxon>
        <taxon>Pezizomycotina</taxon>
        <taxon>Sordariomycetes</taxon>
        <taxon>Hypocreomycetidae</taxon>
        <taxon>Microascales</taxon>
        <taxon>Microascaceae</taxon>
        <taxon>Parascedosporium</taxon>
    </lineage>
</organism>
<comment type="caution">
    <text evidence="2">The sequence shown here is derived from an EMBL/GenBank/DDBJ whole genome shotgun (WGS) entry which is preliminary data.</text>
</comment>
<accession>A0A9P1H565</accession>
<feature type="chain" id="PRO_5040470012" evidence="1">
    <location>
        <begin position="25"/>
        <end position="398"/>
    </location>
</feature>
<dbReference type="AlphaFoldDB" id="A0A9P1H565"/>
<keyword evidence="1" id="KW-0732">Signal</keyword>
<reference evidence="2" key="1">
    <citation type="submission" date="2022-11" db="EMBL/GenBank/DDBJ databases">
        <authorList>
            <person name="Scott C."/>
            <person name="Bruce N."/>
        </authorList>
    </citation>
    <scope>NUCLEOTIDE SEQUENCE</scope>
</reference>
<evidence type="ECO:0000256" key="1">
    <source>
        <dbReference type="SAM" id="SignalP"/>
    </source>
</evidence>
<dbReference type="Pfam" id="PF15892">
    <property type="entry name" value="BNR_4"/>
    <property type="match status" value="1"/>
</dbReference>
<dbReference type="EMBL" id="CALLCH030000015">
    <property type="protein sequence ID" value="CAI4216126.1"/>
    <property type="molecule type" value="Genomic_DNA"/>
</dbReference>
<name>A0A9P1H565_9PEZI</name>